<keyword evidence="3" id="KW-1185">Reference proteome</keyword>
<sequence>PNYCGRSLARNSTTIIKNFIRKYYPKNSAIIWKQMIFYRTQSGIFDIKLAWDTVDKKFKLVAPQLTKLAIRILSIPCSSATFEKT</sequence>
<evidence type="ECO:0000313" key="2">
    <source>
        <dbReference type="EMBL" id="CAG8853745.1"/>
    </source>
</evidence>
<evidence type="ECO:0000313" key="3">
    <source>
        <dbReference type="Proteomes" id="UP000789901"/>
    </source>
</evidence>
<dbReference type="Proteomes" id="UP000789901">
    <property type="component" value="Unassembled WGS sequence"/>
</dbReference>
<protein>
    <submittedName>
        <fullName evidence="2">11638_t:CDS:1</fullName>
    </submittedName>
</protein>
<gene>
    <name evidence="2" type="ORF">GMARGA_LOCUS42566</name>
</gene>
<dbReference type="Pfam" id="PF05699">
    <property type="entry name" value="Dimer_Tnp_hAT"/>
    <property type="match status" value="1"/>
</dbReference>
<comment type="caution">
    <text evidence="2">The sequence shown here is derived from an EMBL/GenBank/DDBJ whole genome shotgun (WGS) entry which is preliminary data.</text>
</comment>
<organism evidence="2 3">
    <name type="scientific">Gigaspora margarita</name>
    <dbReference type="NCBI Taxonomy" id="4874"/>
    <lineage>
        <taxon>Eukaryota</taxon>
        <taxon>Fungi</taxon>
        <taxon>Fungi incertae sedis</taxon>
        <taxon>Mucoromycota</taxon>
        <taxon>Glomeromycotina</taxon>
        <taxon>Glomeromycetes</taxon>
        <taxon>Diversisporales</taxon>
        <taxon>Gigasporaceae</taxon>
        <taxon>Gigaspora</taxon>
    </lineage>
</organism>
<evidence type="ECO:0000259" key="1">
    <source>
        <dbReference type="Pfam" id="PF05699"/>
    </source>
</evidence>
<feature type="domain" description="HAT C-terminal dimerisation" evidence="1">
    <location>
        <begin position="57"/>
        <end position="84"/>
    </location>
</feature>
<dbReference type="EMBL" id="CAJVQB010128685">
    <property type="protein sequence ID" value="CAG8853745.1"/>
    <property type="molecule type" value="Genomic_DNA"/>
</dbReference>
<dbReference type="InterPro" id="IPR008906">
    <property type="entry name" value="HATC_C_dom"/>
</dbReference>
<reference evidence="2 3" key="1">
    <citation type="submission" date="2021-06" db="EMBL/GenBank/DDBJ databases">
        <authorList>
            <person name="Kallberg Y."/>
            <person name="Tangrot J."/>
            <person name="Rosling A."/>
        </authorList>
    </citation>
    <scope>NUCLEOTIDE SEQUENCE [LARGE SCALE GENOMIC DNA]</scope>
    <source>
        <strain evidence="2 3">120-4 pot B 10/14</strain>
    </source>
</reference>
<feature type="non-terminal residue" evidence="2">
    <location>
        <position position="1"/>
    </location>
</feature>
<proteinExistence type="predicted"/>
<feature type="non-terminal residue" evidence="2">
    <location>
        <position position="85"/>
    </location>
</feature>
<name>A0ABN7XFH7_GIGMA</name>
<accession>A0ABN7XFH7</accession>